<evidence type="ECO:0000256" key="2">
    <source>
        <dbReference type="SAM" id="SignalP"/>
    </source>
</evidence>
<feature type="region of interest" description="Disordered" evidence="1">
    <location>
        <begin position="22"/>
        <end position="99"/>
    </location>
</feature>
<name>A0A379EWI1_9PAST</name>
<feature type="compositionally biased region" description="Basic and acidic residues" evidence="1">
    <location>
        <begin position="55"/>
        <end position="72"/>
    </location>
</feature>
<reference evidence="3 4" key="1">
    <citation type="submission" date="2018-06" db="EMBL/GenBank/DDBJ databases">
        <authorList>
            <consortium name="Pathogen Informatics"/>
            <person name="Doyle S."/>
        </authorList>
    </citation>
    <scope>NUCLEOTIDE SEQUENCE [LARGE SCALE GENOMIC DNA]</scope>
    <source>
        <strain evidence="3 4">NCTC11621</strain>
    </source>
</reference>
<dbReference type="EMBL" id="UGTV01000015">
    <property type="protein sequence ID" value="SUC10747.1"/>
    <property type="molecule type" value="Genomic_DNA"/>
</dbReference>
<evidence type="ECO:0000256" key="1">
    <source>
        <dbReference type="SAM" id="MobiDB-lite"/>
    </source>
</evidence>
<feature type="compositionally biased region" description="Pro residues" evidence="1">
    <location>
        <begin position="36"/>
        <end position="48"/>
    </location>
</feature>
<sequence length="319" mass="34601">MKKAILKLSLISLSALLVACGGGGGGGSSGNDAKQPPQPIQPEPPAPNNPNDNGPKLDDPKQPQPPKKDVEPPKPAPEANLNWHTGCTASSNSSCNEEGNKNSVKVYKLTTTEDPHHSETDITTETVSSITLQNGINNGDGYSFTLLDENQGDMYYGYRQRANVNRDGSHYELVYAVNNDYVATLPNNYTATYKQDGGFIYTPYVLSSSAQNIIIKKGNVEIYYKDGNVNGEVYDTIDKTHPIFNITGKNTQLTIESTKNISISGTPISENQKASMEVKFINSKKGTNDYKYIIGTGKSHPGANKEVGFSALLFAEKEK</sequence>
<feature type="compositionally biased region" description="Polar residues" evidence="1">
    <location>
        <begin position="82"/>
        <end position="99"/>
    </location>
</feature>
<organism evidence="3 4">
    <name type="scientific">Pasteurella canis</name>
    <dbReference type="NCBI Taxonomy" id="753"/>
    <lineage>
        <taxon>Bacteria</taxon>
        <taxon>Pseudomonadati</taxon>
        <taxon>Pseudomonadota</taxon>
        <taxon>Gammaproteobacteria</taxon>
        <taxon>Pasteurellales</taxon>
        <taxon>Pasteurellaceae</taxon>
        <taxon>Pasteurella</taxon>
    </lineage>
</organism>
<feature type="signal peptide" evidence="2">
    <location>
        <begin position="1"/>
        <end position="19"/>
    </location>
</feature>
<dbReference type="AlphaFoldDB" id="A0A379EWI1"/>
<protein>
    <submittedName>
        <fullName evidence="3">Outer membrane lopoprotein PlpP</fullName>
    </submittedName>
</protein>
<accession>A0A379EWI1</accession>
<keyword evidence="2" id="KW-0732">Signal</keyword>
<dbReference type="Proteomes" id="UP000254704">
    <property type="component" value="Unassembled WGS sequence"/>
</dbReference>
<proteinExistence type="predicted"/>
<dbReference type="PROSITE" id="PS51257">
    <property type="entry name" value="PROKAR_LIPOPROTEIN"/>
    <property type="match status" value="1"/>
</dbReference>
<evidence type="ECO:0000313" key="3">
    <source>
        <dbReference type="EMBL" id="SUC10747.1"/>
    </source>
</evidence>
<evidence type="ECO:0000313" key="4">
    <source>
        <dbReference type="Proteomes" id="UP000254704"/>
    </source>
</evidence>
<feature type="chain" id="PRO_5016755342" evidence="2">
    <location>
        <begin position="20"/>
        <end position="319"/>
    </location>
</feature>
<gene>
    <name evidence="3" type="primary">plpP_3</name>
    <name evidence="3" type="ORF">NCTC11621_01822</name>
</gene>
<dbReference type="RefSeq" id="WP_115323300.1">
    <property type="nucleotide sequence ID" value="NZ_UGTV01000015.1"/>
</dbReference>